<sequence length="285" mass="31268">MTARLPSPERCADACGRRGDPLTGTAPPVPRWLLVEQPKAWGPDPWRDCALPADVIAGLARRAAQVGARVMLIRRPGRREEGPLRWAYVDSLRGESWWSTFDDPHELVTSPWPSGTRSVDPVYLVCAHGRHDTCCALRGRPVAAALARSRPERTWECSHVGGDRFAANLVALPHGFYFGQVTPEGVERLAEDFEAGRLTIPLVRGRTTLTGPVQAAQQVARERTGEAGVEAFAPTRVEQVEQGRWVVHLDGLAEPVRLRAEFVTSDSPLTCSATAPGRFRVFVAE</sequence>
<comment type="caution">
    <text evidence="2">The sequence shown here is derived from an EMBL/GenBank/DDBJ whole genome shotgun (WGS) entry which is preliminary data.</text>
</comment>
<feature type="region of interest" description="Disordered" evidence="1">
    <location>
        <begin position="1"/>
        <end position="23"/>
    </location>
</feature>
<dbReference type="InterPro" id="IPR036249">
    <property type="entry name" value="Thioredoxin-like_sf"/>
</dbReference>
<dbReference type="OrthoDB" id="3399139at2"/>
<dbReference type="PANTHER" id="PTHR31902:SF22">
    <property type="entry name" value="SLL1203 PROTEIN"/>
    <property type="match status" value="1"/>
</dbReference>
<evidence type="ECO:0000313" key="3">
    <source>
        <dbReference type="Proteomes" id="UP000186040"/>
    </source>
</evidence>
<protein>
    <recommendedName>
        <fullName evidence="4">Sucrase ferredoxin</fullName>
    </recommendedName>
</protein>
<evidence type="ECO:0000313" key="2">
    <source>
        <dbReference type="EMBL" id="OLR91322.1"/>
    </source>
</evidence>
<organism evidence="2 3">
    <name type="scientific">Actinokineospora bangkokensis</name>
    <dbReference type="NCBI Taxonomy" id="1193682"/>
    <lineage>
        <taxon>Bacteria</taxon>
        <taxon>Bacillati</taxon>
        <taxon>Actinomycetota</taxon>
        <taxon>Actinomycetes</taxon>
        <taxon>Pseudonocardiales</taxon>
        <taxon>Pseudonocardiaceae</taxon>
        <taxon>Actinokineospora</taxon>
    </lineage>
</organism>
<dbReference type="Proteomes" id="UP000186040">
    <property type="component" value="Unassembled WGS sequence"/>
</dbReference>
<dbReference type="InterPro" id="IPR009737">
    <property type="entry name" value="Aim32/Apd1-like"/>
</dbReference>
<reference evidence="2 3" key="1">
    <citation type="submission" date="2016-10" db="EMBL/GenBank/DDBJ databases">
        <title>The Draft Genome Sequence of Actinokineospora bangkokensis 44EHWT reveals the biosynthetic pathway of antifungal compounds Thailandins with unusual extender unit butylmalonyl-CoA.</title>
        <authorList>
            <person name="Greule A."/>
            <person name="Intra B."/>
            <person name="Flemming S."/>
            <person name="Rommel M.G."/>
            <person name="Panbangred W."/>
            <person name="Bechthold A."/>
        </authorList>
    </citation>
    <scope>NUCLEOTIDE SEQUENCE [LARGE SCALE GENOMIC DNA]</scope>
    <source>
        <strain evidence="2 3">44EHW</strain>
    </source>
</reference>
<accession>A0A1Q9LH03</accession>
<feature type="compositionally biased region" description="Basic and acidic residues" evidence="1">
    <location>
        <begin position="10"/>
        <end position="20"/>
    </location>
</feature>
<dbReference type="EMBL" id="MKQR01000025">
    <property type="protein sequence ID" value="OLR91322.1"/>
    <property type="molecule type" value="Genomic_DNA"/>
</dbReference>
<gene>
    <name evidence="2" type="ORF">BJP25_27030</name>
</gene>
<name>A0A1Q9LH03_9PSEU</name>
<dbReference type="SUPFAM" id="SSF52833">
    <property type="entry name" value="Thioredoxin-like"/>
    <property type="match status" value="1"/>
</dbReference>
<proteinExistence type="predicted"/>
<keyword evidence="3" id="KW-1185">Reference proteome</keyword>
<evidence type="ECO:0000256" key="1">
    <source>
        <dbReference type="SAM" id="MobiDB-lite"/>
    </source>
</evidence>
<dbReference type="STRING" id="1193682.BJP25_27030"/>
<dbReference type="Gene3D" id="3.40.30.10">
    <property type="entry name" value="Glutaredoxin"/>
    <property type="match status" value="1"/>
</dbReference>
<evidence type="ECO:0008006" key="4">
    <source>
        <dbReference type="Google" id="ProtNLM"/>
    </source>
</evidence>
<dbReference type="AlphaFoldDB" id="A0A1Q9LH03"/>
<dbReference type="RefSeq" id="WP_075976979.1">
    <property type="nucleotide sequence ID" value="NZ_MKQR01000025.1"/>
</dbReference>
<dbReference type="CDD" id="cd03062">
    <property type="entry name" value="TRX_Fd_Sucrase"/>
    <property type="match status" value="1"/>
</dbReference>
<dbReference type="Pfam" id="PF06999">
    <property type="entry name" value="Suc_Fer-like"/>
    <property type="match status" value="1"/>
</dbReference>
<dbReference type="PANTHER" id="PTHR31902">
    <property type="entry name" value="ACTIN PATCHES DISTAL PROTEIN 1"/>
    <property type="match status" value="1"/>
</dbReference>